<keyword evidence="2" id="KW-1185">Reference proteome</keyword>
<comment type="caution">
    <text evidence="1">The sequence shown here is derived from an EMBL/GenBank/DDBJ whole genome shotgun (WGS) entry which is preliminary data.</text>
</comment>
<name>A0ABS4DBK6_9CHLR</name>
<reference evidence="1 2" key="1">
    <citation type="submission" date="2021-03" db="EMBL/GenBank/DDBJ databases">
        <authorList>
            <person name="Grouzdev D.S."/>
        </authorList>
    </citation>
    <scope>NUCLEOTIDE SEQUENCE [LARGE SCALE GENOMIC DNA]</scope>
    <source>
        <strain evidence="1 2">M50-1</strain>
    </source>
</reference>
<dbReference type="SUPFAM" id="SSF55961">
    <property type="entry name" value="Bet v1-like"/>
    <property type="match status" value="1"/>
</dbReference>
<dbReference type="Gene3D" id="3.30.530.20">
    <property type="match status" value="1"/>
</dbReference>
<organism evidence="1 2">
    <name type="scientific">Candidatus Chloroploca mongolica</name>
    <dbReference type="NCBI Taxonomy" id="2528176"/>
    <lineage>
        <taxon>Bacteria</taxon>
        <taxon>Bacillati</taxon>
        <taxon>Chloroflexota</taxon>
        <taxon>Chloroflexia</taxon>
        <taxon>Chloroflexales</taxon>
        <taxon>Chloroflexineae</taxon>
        <taxon>Oscillochloridaceae</taxon>
        <taxon>Candidatus Chloroploca</taxon>
    </lineage>
</organism>
<gene>
    <name evidence="1" type="ORF">EYB53_014000</name>
</gene>
<dbReference type="Pfam" id="PF10604">
    <property type="entry name" value="Polyketide_cyc2"/>
    <property type="match status" value="1"/>
</dbReference>
<dbReference type="InterPro" id="IPR019587">
    <property type="entry name" value="Polyketide_cyclase/dehydratase"/>
</dbReference>
<dbReference type="InterPro" id="IPR023393">
    <property type="entry name" value="START-like_dom_sf"/>
</dbReference>
<dbReference type="EMBL" id="SIJK02000024">
    <property type="protein sequence ID" value="MBP1466822.1"/>
    <property type="molecule type" value="Genomic_DNA"/>
</dbReference>
<dbReference type="Proteomes" id="UP001193081">
    <property type="component" value="Unassembled WGS sequence"/>
</dbReference>
<protein>
    <submittedName>
        <fullName evidence="1">SRPBCC family protein</fullName>
    </submittedName>
</protein>
<accession>A0ABS4DBK6</accession>
<evidence type="ECO:0000313" key="2">
    <source>
        <dbReference type="Proteomes" id="UP001193081"/>
    </source>
</evidence>
<proteinExistence type="predicted"/>
<dbReference type="CDD" id="cd07812">
    <property type="entry name" value="SRPBCC"/>
    <property type="match status" value="1"/>
</dbReference>
<sequence>MIERTHLLEEFVVVRAPIERVEAVMTERDPMLRWMSGAVRFEPVDGIWTFDQGTRWQLTLSGLGRLLQASYVVHERRPGLILWAFDGFWEGFDAWHWMPQQDPEHTLIQNRIEYQLRIPVIDVVWPATVGPLMGWDARVQMQRLKQVCEEQGG</sequence>
<evidence type="ECO:0000313" key="1">
    <source>
        <dbReference type="EMBL" id="MBP1466822.1"/>
    </source>
</evidence>
<dbReference type="RefSeq" id="WP_135478946.1">
    <property type="nucleotide sequence ID" value="NZ_SIJK02000024.1"/>
</dbReference>